<dbReference type="HOGENOM" id="CLU_988171_0_0_1"/>
<keyword evidence="3" id="KW-1185">Reference proteome</keyword>
<feature type="compositionally biased region" description="Basic residues" evidence="1">
    <location>
        <begin position="84"/>
        <end position="93"/>
    </location>
</feature>
<accession>A0A0D9WC74</accession>
<reference evidence="2" key="3">
    <citation type="submission" date="2015-04" db="UniProtKB">
        <authorList>
            <consortium name="EnsemblPlants"/>
        </authorList>
    </citation>
    <scope>IDENTIFICATION</scope>
</reference>
<dbReference type="SUPFAM" id="SSF54928">
    <property type="entry name" value="RNA-binding domain, RBD"/>
    <property type="match status" value="1"/>
</dbReference>
<evidence type="ECO:0000256" key="1">
    <source>
        <dbReference type="SAM" id="MobiDB-lite"/>
    </source>
</evidence>
<protein>
    <recommendedName>
        <fullName evidence="4">RRM domain-containing protein</fullName>
    </recommendedName>
</protein>
<feature type="region of interest" description="Disordered" evidence="1">
    <location>
        <begin position="81"/>
        <end position="106"/>
    </location>
</feature>
<sequence length="282" mass="30939">MASPEKSAAAAEAVSTVRRPGRLRVVHPDVAEFLANFHRLDVAVATAQLEALGRWRHRHGGARRLLPVYTCHHGIDSHAVAMAPRRKRRRPRKTSSSSNVVDDDDAELKLENFEPTPQPLSQQMSTKIGKLMSRAAQQMSQSPAMIHRDNSNNNCNDPAMSLAMARCTRPAYYDESPTLKDDPFLSGLVLNFICPSAVLPAGELAKIFCQFGPIMEAKTENSYGVVMFKRRADAEAAFAGTAKISGLCSSLISFRLTYSMSPSSPIDLPESTLNNGNDHLDF</sequence>
<dbReference type="PANTHER" id="PTHR42851">
    <property type="entry name" value="ALDOLASE-RELATED"/>
    <property type="match status" value="1"/>
</dbReference>
<proteinExistence type="predicted"/>
<evidence type="ECO:0000313" key="2">
    <source>
        <dbReference type="EnsemblPlants" id="LPERR05G01480.1"/>
    </source>
</evidence>
<reference evidence="2 3" key="1">
    <citation type="submission" date="2012-08" db="EMBL/GenBank/DDBJ databases">
        <title>Oryza genome evolution.</title>
        <authorList>
            <person name="Wing R.A."/>
        </authorList>
    </citation>
    <scope>NUCLEOTIDE SEQUENCE</scope>
</reference>
<dbReference type="Proteomes" id="UP000032180">
    <property type="component" value="Chromosome 5"/>
</dbReference>
<evidence type="ECO:0008006" key="4">
    <source>
        <dbReference type="Google" id="ProtNLM"/>
    </source>
</evidence>
<dbReference type="eggNOG" id="ENOG502QR1T">
    <property type="taxonomic scope" value="Eukaryota"/>
</dbReference>
<dbReference type="GO" id="GO:0003676">
    <property type="term" value="F:nucleic acid binding"/>
    <property type="evidence" value="ECO:0007669"/>
    <property type="project" value="InterPro"/>
</dbReference>
<organism evidence="2 3">
    <name type="scientific">Leersia perrieri</name>
    <dbReference type="NCBI Taxonomy" id="77586"/>
    <lineage>
        <taxon>Eukaryota</taxon>
        <taxon>Viridiplantae</taxon>
        <taxon>Streptophyta</taxon>
        <taxon>Embryophyta</taxon>
        <taxon>Tracheophyta</taxon>
        <taxon>Spermatophyta</taxon>
        <taxon>Magnoliopsida</taxon>
        <taxon>Liliopsida</taxon>
        <taxon>Poales</taxon>
        <taxon>Poaceae</taxon>
        <taxon>BOP clade</taxon>
        <taxon>Oryzoideae</taxon>
        <taxon>Oryzeae</taxon>
        <taxon>Oryzinae</taxon>
        <taxon>Leersia</taxon>
    </lineage>
</organism>
<evidence type="ECO:0000313" key="3">
    <source>
        <dbReference type="Proteomes" id="UP000032180"/>
    </source>
</evidence>
<name>A0A0D9WC74_9ORYZ</name>
<dbReference type="Gramene" id="LPERR05G01480.1">
    <property type="protein sequence ID" value="LPERR05G01480.1"/>
    <property type="gene ID" value="LPERR05G01480"/>
</dbReference>
<dbReference type="EnsemblPlants" id="LPERR05G01480.1">
    <property type="protein sequence ID" value="LPERR05G01480.1"/>
    <property type="gene ID" value="LPERR05G01480"/>
</dbReference>
<dbReference type="InterPro" id="IPR035979">
    <property type="entry name" value="RBD_domain_sf"/>
</dbReference>
<dbReference type="AlphaFoldDB" id="A0A0D9WC74"/>
<reference evidence="3" key="2">
    <citation type="submission" date="2013-12" db="EMBL/GenBank/DDBJ databases">
        <authorList>
            <person name="Yu Y."/>
            <person name="Lee S."/>
            <person name="de Baynast K."/>
            <person name="Wissotski M."/>
            <person name="Liu L."/>
            <person name="Talag J."/>
            <person name="Goicoechea J."/>
            <person name="Angelova A."/>
            <person name="Jetty R."/>
            <person name="Kudrna D."/>
            <person name="Golser W."/>
            <person name="Rivera L."/>
            <person name="Zhang J."/>
            <person name="Wing R."/>
        </authorList>
    </citation>
    <scope>NUCLEOTIDE SEQUENCE</scope>
</reference>
<dbReference type="STRING" id="77586.A0A0D9WC74"/>
<dbReference type="PANTHER" id="PTHR42851:SF5">
    <property type="entry name" value="OS05G0122500 PROTEIN"/>
    <property type="match status" value="1"/>
</dbReference>
<dbReference type="InterPro" id="IPR053063">
    <property type="entry name" value="PWWP_domain_containing_PDP"/>
</dbReference>